<dbReference type="RefSeq" id="XP_033582283.1">
    <property type="nucleotide sequence ID" value="XM_033725029.1"/>
</dbReference>
<comment type="similarity">
    <text evidence="2">Belongs to the asaB hydroxylase/desaturase family.</text>
</comment>
<dbReference type="InterPro" id="IPR044053">
    <property type="entry name" value="AsaB-like"/>
</dbReference>
<evidence type="ECO:0000256" key="2">
    <source>
        <dbReference type="ARBA" id="ARBA00023604"/>
    </source>
</evidence>
<dbReference type="GeneID" id="54465922"/>
<sequence>MEREEIPSIRVTDMRDIKENFTIETNGFAVFDTDCGLAYDDYFDEEKLQVYFRHVESLLGNHLGAKHVQVFRYAIRKRDPDWPKSSDIPHAWEQPTTVAHIDATLDEARREVRLHFWKPLKGPMNDWPLLVCDAATVDKENDITDSDLIYPDHAAENMQVYYRPGYKWYFLSNHKTTEIIVFKQTDSLPAACAGVPHCSFANPLRPGNEAPRENIEVRVLAYYDE</sequence>
<dbReference type="PANTHER" id="PTHR34598:SF3">
    <property type="entry name" value="OXIDOREDUCTASE AN1597"/>
    <property type="match status" value="1"/>
</dbReference>
<reference evidence="3 5" key="1">
    <citation type="journal article" date="2020" name="Stud. Mycol.">
        <title>101 Dothideomycetes genomes: a test case for predicting lifestyles and emergence of pathogens.</title>
        <authorList>
            <person name="Haridas S."/>
            <person name="Albert R."/>
            <person name="Binder M."/>
            <person name="Bloem J."/>
            <person name="Labutti K."/>
            <person name="Salamov A."/>
            <person name="Andreopoulos B."/>
            <person name="Baker S."/>
            <person name="Barry K."/>
            <person name="Bills G."/>
            <person name="Bluhm B."/>
            <person name="Cannon C."/>
            <person name="Castanera R."/>
            <person name="Culley D."/>
            <person name="Daum C."/>
            <person name="Ezra D."/>
            <person name="Gonzalez J."/>
            <person name="Henrissat B."/>
            <person name="Kuo A."/>
            <person name="Liang C."/>
            <person name="Lipzen A."/>
            <person name="Lutzoni F."/>
            <person name="Magnuson J."/>
            <person name="Mondo S."/>
            <person name="Nolan M."/>
            <person name="Ohm R."/>
            <person name="Pangilinan J."/>
            <person name="Park H.-J."/>
            <person name="Ramirez L."/>
            <person name="Alfaro M."/>
            <person name="Sun H."/>
            <person name="Tritt A."/>
            <person name="Yoshinaga Y."/>
            <person name="Zwiers L.-H."/>
            <person name="Turgeon B."/>
            <person name="Goodwin S."/>
            <person name="Spatafora J."/>
            <person name="Crous P."/>
            <person name="Grigoriev I."/>
        </authorList>
    </citation>
    <scope>NUCLEOTIDE SEQUENCE</scope>
    <source>
        <strain evidence="3 5">CBS 304.34</strain>
    </source>
</reference>
<reference evidence="5" key="2">
    <citation type="submission" date="2020-04" db="EMBL/GenBank/DDBJ databases">
        <authorList>
            <consortium name="NCBI Genome Project"/>
        </authorList>
    </citation>
    <scope>NUCLEOTIDE SEQUENCE</scope>
    <source>
        <strain evidence="5">CBS 304.34</strain>
    </source>
</reference>
<dbReference type="NCBIfam" id="NF041278">
    <property type="entry name" value="CmcJ_NvfI_EfuI"/>
    <property type="match status" value="1"/>
</dbReference>
<dbReference type="AlphaFoldDB" id="A0A6A6Z3J3"/>
<gene>
    <name evidence="3 5" type="ORF">BDZ99DRAFT_516054</name>
</gene>
<accession>A0A6A6Z3J3</accession>
<keyword evidence="4" id="KW-1185">Reference proteome</keyword>
<evidence type="ECO:0000256" key="1">
    <source>
        <dbReference type="ARBA" id="ARBA00023002"/>
    </source>
</evidence>
<evidence type="ECO:0000313" key="5">
    <source>
        <dbReference type="RefSeq" id="XP_033582283.1"/>
    </source>
</evidence>
<dbReference type="EMBL" id="MU003694">
    <property type="protein sequence ID" value="KAF2815319.1"/>
    <property type="molecule type" value="Genomic_DNA"/>
</dbReference>
<keyword evidence="1" id="KW-0560">Oxidoreductase</keyword>
<evidence type="ECO:0000313" key="3">
    <source>
        <dbReference type="EMBL" id="KAF2815319.1"/>
    </source>
</evidence>
<evidence type="ECO:0008006" key="6">
    <source>
        <dbReference type="Google" id="ProtNLM"/>
    </source>
</evidence>
<dbReference type="PANTHER" id="PTHR34598">
    <property type="entry name" value="BLL6449 PROTEIN"/>
    <property type="match status" value="1"/>
</dbReference>
<proteinExistence type="inferred from homology"/>
<organism evidence="3">
    <name type="scientific">Mytilinidion resinicola</name>
    <dbReference type="NCBI Taxonomy" id="574789"/>
    <lineage>
        <taxon>Eukaryota</taxon>
        <taxon>Fungi</taxon>
        <taxon>Dikarya</taxon>
        <taxon>Ascomycota</taxon>
        <taxon>Pezizomycotina</taxon>
        <taxon>Dothideomycetes</taxon>
        <taxon>Pleosporomycetidae</taxon>
        <taxon>Mytilinidiales</taxon>
        <taxon>Mytilinidiaceae</taxon>
        <taxon>Mytilinidion</taxon>
    </lineage>
</organism>
<dbReference type="Proteomes" id="UP000504636">
    <property type="component" value="Unplaced"/>
</dbReference>
<evidence type="ECO:0000313" key="4">
    <source>
        <dbReference type="Proteomes" id="UP000504636"/>
    </source>
</evidence>
<reference evidence="5" key="3">
    <citation type="submission" date="2025-04" db="UniProtKB">
        <authorList>
            <consortium name="RefSeq"/>
        </authorList>
    </citation>
    <scope>IDENTIFICATION</scope>
    <source>
        <strain evidence="5">CBS 304.34</strain>
    </source>
</reference>
<name>A0A6A6Z3J3_9PEZI</name>
<protein>
    <recommendedName>
        <fullName evidence="6">CmcJ-like methyltransferase</fullName>
    </recommendedName>
</protein>
<dbReference type="OrthoDB" id="412788at2759"/>
<dbReference type="GO" id="GO:0016491">
    <property type="term" value="F:oxidoreductase activity"/>
    <property type="evidence" value="ECO:0007669"/>
    <property type="project" value="UniProtKB-KW"/>
</dbReference>